<dbReference type="Gene3D" id="3.80.10.10">
    <property type="entry name" value="Ribonuclease Inhibitor"/>
    <property type="match status" value="1"/>
</dbReference>
<keyword evidence="2" id="KW-1185">Reference proteome</keyword>
<sequence length="379" mass="42190">MLSTLAADRARVAEIDAELLALERLQCTLRIQRAHALERKAQVQKRLTAYKYPVLTLPNEVIAEIFIHCIPIYPSCRYRPFTGAESPTLLTRICRKWRGIALETPALWRAISLPDPGVPPEKQGALCDTWLSRSRGCPISVQFNLKRKCEIEILPGIAPHRARLEYLAVNKASLAHLRDIAAGPMPLLCHLELRLFGKNQHVPGGAKVSFLDAPLLRTVLLNFNAAVNTMMPWAQLTALALFGLFPRECAPILQRASNLVHCQLAFAEDDEEEDVLHVTLPALQTLALTHYGLEHDAVTGYLHILTAPALRRLRVPKSFLGPNAVDTLKSFISRSGCKLEELCITGRELGSLRSYQATFPSTKLSQSEVSSAEWPMPDF</sequence>
<dbReference type="InterPro" id="IPR032675">
    <property type="entry name" value="LRR_dom_sf"/>
</dbReference>
<comment type="caution">
    <text evidence="1">The sequence shown here is derived from an EMBL/GenBank/DDBJ whole genome shotgun (WGS) entry which is preliminary data.</text>
</comment>
<dbReference type="Proteomes" id="UP000623467">
    <property type="component" value="Unassembled WGS sequence"/>
</dbReference>
<proteinExistence type="predicted"/>
<gene>
    <name evidence="1" type="ORF">MSAN_00819500</name>
</gene>
<dbReference type="OrthoDB" id="3139566at2759"/>
<protein>
    <submittedName>
        <fullName evidence="1">F-box domain-containing protein</fullName>
    </submittedName>
</protein>
<evidence type="ECO:0000313" key="1">
    <source>
        <dbReference type="EMBL" id="KAF7367564.1"/>
    </source>
</evidence>
<dbReference type="AlphaFoldDB" id="A0A8H6YZF7"/>
<organism evidence="1 2">
    <name type="scientific">Mycena sanguinolenta</name>
    <dbReference type="NCBI Taxonomy" id="230812"/>
    <lineage>
        <taxon>Eukaryota</taxon>
        <taxon>Fungi</taxon>
        <taxon>Dikarya</taxon>
        <taxon>Basidiomycota</taxon>
        <taxon>Agaricomycotina</taxon>
        <taxon>Agaricomycetes</taxon>
        <taxon>Agaricomycetidae</taxon>
        <taxon>Agaricales</taxon>
        <taxon>Marasmiineae</taxon>
        <taxon>Mycenaceae</taxon>
        <taxon>Mycena</taxon>
    </lineage>
</organism>
<name>A0A8H6YZF7_9AGAR</name>
<reference evidence="1" key="1">
    <citation type="submission" date="2020-05" db="EMBL/GenBank/DDBJ databases">
        <title>Mycena genomes resolve the evolution of fungal bioluminescence.</title>
        <authorList>
            <person name="Tsai I.J."/>
        </authorList>
    </citation>
    <scope>NUCLEOTIDE SEQUENCE</scope>
    <source>
        <strain evidence="1">160909Yilan</strain>
    </source>
</reference>
<dbReference type="EMBL" id="JACAZH010000005">
    <property type="protein sequence ID" value="KAF7367564.1"/>
    <property type="molecule type" value="Genomic_DNA"/>
</dbReference>
<accession>A0A8H6YZF7</accession>
<evidence type="ECO:0000313" key="2">
    <source>
        <dbReference type="Proteomes" id="UP000623467"/>
    </source>
</evidence>
<dbReference type="SUPFAM" id="SSF52047">
    <property type="entry name" value="RNI-like"/>
    <property type="match status" value="1"/>
</dbReference>